<name>W7YL49_9BACT</name>
<gene>
    <name evidence="1" type="ORF">JCM21142_93993</name>
</gene>
<protein>
    <submittedName>
        <fullName evidence="1">Uncharacterized protein</fullName>
    </submittedName>
</protein>
<sequence length="176" mass="20358">MKTLIIIFGLMLLVSTGFSQLVKEEVVEGRFKTFQIDNGEAKYLRYDKKAEIISIYNLDHTIWKSVKLPLPKGHLLDEIKLVSTKTFNNDEAVEILYSCVVYDSEYFNTETVMDEDNYITFTLNIINENGEVLLKEDHSNDYEIIESNGKKKLLVYKHLSKGFKTKSQTVVYSIPQ</sequence>
<dbReference type="AlphaFoldDB" id="W7YL49"/>
<keyword evidence="2" id="KW-1185">Reference proteome</keyword>
<dbReference type="eggNOG" id="ENOG5033Z32">
    <property type="taxonomic scope" value="Bacteria"/>
</dbReference>
<dbReference type="EMBL" id="BAMD01000076">
    <property type="protein sequence ID" value="GAF05266.1"/>
    <property type="molecule type" value="Genomic_DNA"/>
</dbReference>
<dbReference type="OrthoDB" id="1119542at2"/>
<comment type="caution">
    <text evidence="1">The sequence shown here is derived from an EMBL/GenBank/DDBJ whole genome shotgun (WGS) entry which is preliminary data.</text>
</comment>
<accession>W7YL49</accession>
<proteinExistence type="predicted"/>
<organism evidence="1 2">
    <name type="scientific">Saccharicrinis fermentans DSM 9555 = JCM 21142</name>
    <dbReference type="NCBI Taxonomy" id="869213"/>
    <lineage>
        <taxon>Bacteria</taxon>
        <taxon>Pseudomonadati</taxon>
        <taxon>Bacteroidota</taxon>
        <taxon>Bacteroidia</taxon>
        <taxon>Marinilabiliales</taxon>
        <taxon>Marinilabiliaceae</taxon>
        <taxon>Saccharicrinis</taxon>
    </lineage>
</organism>
<dbReference type="Proteomes" id="UP000019402">
    <property type="component" value="Unassembled WGS sequence"/>
</dbReference>
<reference evidence="1 2" key="1">
    <citation type="journal article" date="2014" name="Genome Announc.">
        <title>Draft Genome Sequence of Cytophaga fermentans JCM 21142T, a Facultative Anaerobe Isolated from Marine Mud.</title>
        <authorList>
            <person name="Starns D."/>
            <person name="Oshima K."/>
            <person name="Suda W."/>
            <person name="Iino T."/>
            <person name="Yuki M."/>
            <person name="Inoue J."/>
            <person name="Kitamura K."/>
            <person name="Iida T."/>
            <person name="Darby A."/>
            <person name="Hattori M."/>
            <person name="Ohkuma M."/>
        </authorList>
    </citation>
    <scope>NUCLEOTIDE SEQUENCE [LARGE SCALE GENOMIC DNA]</scope>
    <source>
        <strain evidence="1 2">JCM 21142</strain>
    </source>
</reference>
<dbReference type="STRING" id="869213.GCA_000517085_01021"/>
<evidence type="ECO:0000313" key="1">
    <source>
        <dbReference type="EMBL" id="GAF05266.1"/>
    </source>
</evidence>
<dbReference type="RefSeq" id="WP_044262589.1">
    <property type="nucleotide sequence ID" value="NZ_BAMD01000076.1"/>
</dbReference>
<evidence type="ECO:0000313" key="2">
    <source>
        <dbReference type="Proteomes" id="UP000019402"/>
    </source>
</evidence>